<feature type="transmembrane region" description="Helical" evidence="13">
    <location>
        <begin position="12"/>
        <end position="34"/>
    </location>
</feature>
<dbReference type="SUPFAM" id="SSF81342">
    <property type="entry name" value="Transmembrane di-heme cytochromes"/>
    <property type="match status" value="1"/>
</dbReference>
<evidence type="ECO:0000256" key="6">
    <source>
        <dbReference type="ARBA" id="ARBA00022692"/>
    </source>
</evidence>
<feature type="transmembrane region" description="Helical" evidence="13">
    <location>
        <begin position="49"/>
        <end position="68"/>
    </location>
</feature>
<keyword evidence="3" id="KW-0813">Transport</keyword>
<proteinExistence type="inferred from homology"/>
<evidence type="ECO:0000313" key="16">
    <source>
        <dbReference type="Proteomes" id="UP000231701"/>
    </source>
</evidence>
<keyword evidence="7" id="KW-0479">Metal-binding</keyword>
<protein>
    <submittedName>
        <fullName evidence="15">Cytochrome b561</fullName>
    </submittedName>
</protein>
<dbReference type="PANTHER" id="PTHR30529">
    <property type="entry name" value="CYTOCHROME B561"/>
    <property type="match status" value="1"/>
</dbReference>
<dbReference type="InterPro" id="IPR016174">
    <property type="entry name" value="Di-haem_cyt_TM"/>
</dbReference>
<keyword evidence="16" id="KW-1185">Reference proteome</keyword>
<comment type="subcellular location">
    <subcellularLocation>
        <location evidence="2">Cell membrane</location>
        <topology evidence="2">Multi-pass membrane protein</topology>
    </subcellularLocation>
</comment>
<evidence type="ECO:0000256" key="12">
    <source>
        <dbReference type="ARBA" id="ARBA00037975"/>
    </source>
</evidence>
<keyword evidence="11 13" id="KW-0472">Membrane</keyword>
<dbReference type="AlphaFoldDB" id="A0A2K8KWB9"/>
<dbReference type="GO" id="GO:0046872">
    <property type="term" value="F:metal ion binding"/>
    <property type="evidence" value="ECO:0007669"/>
    <property type="project" value="UniProtKB-KW"/>
</dbReference>
<accession>A0A2K8KWB9</accession>
<comment type="similarity">
    <text evidence="12">Belongs to the cytochrome b561 family.</text>
</comment>
<evidence type="ECO:0000256" key="10">
    <source>
        <dbReference type="ARBA" id="ARBA00023004"/>
    </source>
</evidence>
<evidence type="ECO:0000256" key="11">
    <source>
        <dbReference type="ARBA" id="ARBA00023136"/>
    </source>
</evidence>
<dbReference type="KEGG" id="maes:Ga0123461_0505"/>
<keyword evidence="4" id="KW-1003">Cell membrane</keyword>
<evidence type="ECO:0000256" key="3">
    <source>
        <dbReference type="ARBA" id="ARBA00022448"/>
    </source>
</evidence>
<dbReference type="Proteomes" id="UP000231701">
    <property type="component" value="Chromosome"/>
</dbReference>
<dbReference type="OrthoDB" id="9793784at2"/>
<dbReference type="GO" id="GO:0022904">
    <property type="term" value="P:respiratory electron transport chain"/>
    <property type="evidence" value="ECO:0007669"/>
    <property type="project" value="InterPro"/>
</dbReference>
<keyword evidence="6 13" id="KW-0812">Transmembrane</keyword>
<name>A0A2K8KWB9_MARES</name>
<evidence type="ECO:0000256" key="5">
    <source>
        <dbReference type="ARBA" id="ARBA00022617"/>
    </source>
</evidence>
<organism evidence="15 16">
    <name type="scientific">Mariprofundus aestuarium</name>
    <dbReference type="NCBI Taxonomy" id="1921086"/>
    <lineage>
        <taxon>Bacteria</taxon>
        <taxon>Pseudomonadati</taxon>
        <taxon>Pseudomonadota</taxon>
        <taxon>Candidatius Mariprofundia</taxon>
        <taxon>Mariprofundales</taxon>
        <taxon>Mariprofundaceae</taxon>
        <taxon>Mariprofundus</taxon>
    </lineage>
</organism>
<dbReference type="RefSeq" id="WP_100276893.1">
    <property type="nucleotide sequence ID" value="NZ_CP018799.1"/>
</dbReference>
<keyword evidence="10" id="KW-0408">Iron</keyword>
<evidence type="ECO:0000259" key="14">
    <source>
        <dbReference type="Pfam" id="PF01292"/>
    </source>
</evidence>
<evidence type="ECO:0000256" key="2">
    <source>
        <dbReference type="ARBA" id="ARBA00004651"/>
    </source>
</evidence>
<dbReference type="Gene3D" id="1.20.950.20">
    <property type="entry name" value="Transmembrane di-heme cytochromes, Chain C"/>
    <property type="match status" value="1"/>
</dbReference>
<dbReference type="Pfam" id="PF01292">
    <property type="entry name" value="Ni_hydr_CYTB"/>
    <property type="match status" value="1"/>
</dbReference>
<evidence type="ECO:0000256" key="4">
    <source>
        <dbReference type="ARBA" id="ARBA00022475"/>
    </source>
</evidence>
<reference evidence="15 16" key="1">
    <citation type="submission" date="2016-12" db="EMBL/GenBank/DDBJ databases">
        <title>Isolation and genomic insights into novel planktonic Zetaproteobacteria from stratified waters of the Chesapeake Bay.</title>
        <authorList>
            <person name="McAllister S.M."/>
            <person name="Kato S."/>
            <person name="Chan C.S."/>
            <person name="Chiu B.K."/>
            <person name="Field E.K."/>
        </authorList>
    </citation>
    <scope>NUCLEOTIDE SEQUENCE [LARGE SCALE GENOMIC DNA]</scope>
    <source>
        <strain evidence="15 16">CP-5</strain>
    </source>
</reference>
<keyword evidence="5" id="KW-0349">Heme</keyword>
<feature type="transmembrane region" description="Helical" evidence="13">
    <location>
        <begin position="95"/>
        <end position="121"/>
    </location>
</feature>
<evidence type="ECO:0000256" key="13">
    <source>
        <dbReference type="SAM" id="Phobius"/>
    </source>
</evidence>
<dbReference type="InterPro" id="IPR011577">
    <property type="entry name" value="Cyt_b561_bac/Ni-Hgenase"/>
</dbReference>
<evidence type="ECO:0000313" key="15">
    <source>
        <dbReference type="EMBL" id="ATX78942.1"/>
    </source>
</evidence>
<dbReference type="GO" id="GO:0009055">
    <property type="term" value="F:electron transfer activity"/>
    <property type="evidence" value="ECO:0007669"/>
    <property type="project" value="InterPro"/>
</dbReference>
<dbReference type="EMBL" id="CP018799">
    <property type="protein sequence ID" value="ATX78942.1"/>
    <property type="molecule type" value="Genomic_DNA"/>
</dbReference>
<dbReference type="GO" id="GO:0005886">
    <property type="term" value="C:plasma membrane"/>
    <property type="evidence" value="ECO:0007669"/>
    <property type="project" value="UniProtKB-SubCell"/>
</dbReference>
<dbReference type="InterPro" id="IPR052168">
    <property type="entry name" value="Cytochrome_b561_oxidase"/>
</dbReference>
<evidence type="ECO:0000256" key="7">
    <source>
        <dbReference type="ARBA" id="ARBA00022723"/>
    </source>
</evidence>
<sequence length="182" mass="20748">MLRNSSTSYGLIAILMHWSMAIAIFAMFGLGLWMVELNYYDSWYHDAPYIHKAVGMLLLFLLIFRFIWRLSNKRPNLMGEAWERFVALLVHRSHYLLLFAITITGYLIPTAEGVGISVFGWFTVPASFSFTKEQADLIGLIHLYITWAVIGLAAAHAGAALKHHFIDKDNTLLRMLGINKKN</sequence>
<dbReference type="GO" id="GO:0020037">
    <property type="term" value="F:heme binding"/>
    <property type="evidence" value="ECO:0007669"/>
    <property type="project" value="TreeGrafter"/>
</dbReference>
<feature type="domain" description="Cytochrome b561 bacterial/Ni-hydrogenase" evidence="14">
    <location>
        <begin position="9"/>
        <end position="177"/>
    </location>
</feature>
<evidence type="ECO:0000256" key="8">
    <source>
        <dbReference type="ARBA" id="ARBA00022982"/>
    </source>
</evidence>
<evidence type="ECO:0000256" key="1">
    <source>
        <dbReference type="ARBA" id="ARBA00001970"/>
    </source>
</evidence>
<evidence type="ECO:0000256" key="9">
    <source>
        <dbReference type="ARBA" id="ARBA00022989"/>
    </source>
</evidence>
<dbReference type="PANTHER" id="PTHR30529:SF1">
    <property type="entry name" value="CYTOCHROME B561 HOMOLOG 2"/>
    <property type="match status" value="1"/>
</dbReference>
<feature type="transmembrane region" description="Helical" evidence="13">
    <location>
        <begin position="141"/>
        <end position="161"/>
    </location>
</feature>
<comment type="cofactor">
    <cofactor evidence="1">
        <name>heme b</name>
        <dbReference type="ChEBI" id="CHEBI:60344"/>
    </cofactor>
</comment>
<keyword evidence="9 13" id="KW-1133">Transmembrane helix</keyword>
<gene>
    <name evidence="15" type="ORF">Ga0123461_0505</name>
</gene>
<keyword evidence="8" id="KW-0249">Electron transport</keyword>